<proteinExistence type="predicted"/>
<keyword evidence="1" id="KW-1185">Reference proteome</keyword>
<dbReference type="Proteomes" id="UP000887564">
    <property type="component" value="Unplaced"/>
</dbReference>
<evidence type="ECO:0000313" key="2">
    <source>
        <dbReference type="WBParaSite" id="PEQ_0000017401-mRNA-1"/>
    </source>
</evidence>
<dbReference type="AlphaFoldDB" id="A0A914R1P5"/>
<sequence>MLDFLPVHRPAVSNFGPVITMLRKGQDDLDQKTTGRNILLAPFSRLHGSRFFGCPRQWAPEEALKDVNNYGTYTEIW</sequence>
<evidence type="ECO:0000313" key="1">
    <source>
        <dbReference type="Proteomes" id="UP000887564"/>
    </source>
</evidence>
<name>A0A914R1P5_PAREQ</name>
<accession>A0A914R1P5</accession>
<reference evidence="2" key="1">
    <citation type="submission" date="2022-11" db="UniProtKB">
        <authorList>
            <consortium name="WormBaseParasite"/>
        </authorList>
    </citation>
    <scope>IDENTIFICATION</scope>
</reference>
<dbReference type="WBParaSite" id="PEQ_0000017401-mRNA-1">
    <property type="protein sequence ID" value="PEQ_0000017401-mRNA-1"/>
    <property type="gene ID" value="PEQ_0000017401"/>
</dbReference>
<protein>
    <submittedName>
        <fullName evidence="2">Uncharacterized protein</fullName>
    </submittedName>
</protein>
<organism evidence="1 2">
    <name type="scientific">Parascaris equorum</name>
    <name type="common">Equine roundworm</name>
    <dbReference type="NCBI Taxonomy" id="6256"/>
    <lineage>
        <taxon>Eukaryota</taxon>
        <taxon>Metazoa</taxon>
        <taxon>Ecdysozoa</taxon>
        <taxon>Nematoda</taxon>
        <taxon>Chromadorea</taxon>
        <taxon>Rhabditida</taxon>
        <taxon>Spirurina</taxon>
        <taxon>Ascaridomorpha</taxon>
        <taxon>Ascaridoidea</taxon>
        <taxon>Ascarididae</taxon>
        <taxon>Parascaris</taxon>
    </lineage>
</organism>